<dbReference type="Proteomes" id="UP000092584">
    <property type="component" value="Unassembled WGS sequence"/>
</dbReference>
<dbReference type="OrthoDB" id="1412480at2"/>
<gene>
    <name evidence="1" type="ORF">LPB3_16180</name>
</gene>
<protein>
    <recommendedName>
        <fullName evidence="3">DUF748 domain-containing protein</fullName>
    </recommendedName>
</protein>
<evidence type="ECO:0008006" key="3">
    <source>
        <dbReference type="Google" id="ProtNLM"/>
    </source>
</evidence>
<evidence type="ECO:0000313" key="1">
    <source>
        <dbReference type="EMBL" id="OBY61350.1"/>
    </source>
</evidence>
<dbReference type="KEGG" id="pob:LPB03_16240"/>
<comment type="caution">
    <text evidence="1">The sequence shown here is derived from an EMBL/GenBank/DDBJ whole genome shotgun (WGS) entry which is preliminary data.</text>
</comment>
<dbReference type="AlphaFoldDB" id="A0A1B8TNV6"/>
<name>A0A1B8TNV6_9FLAO</name>
<reference evidence="2" key="1">
    <citation type="submission" date="2016-02" db="EMBL/GenBank/DDBJ databases">
        <authorList>
            <person name="Shin S.-K."/>
            <person name="Yi H."/>
            <person name="Kim E."/>
        </authorList>
    </citation>
    <scope>NUCLEOTIDE SEQUENCE [LARGE SCALE GENOMIC DNA]</scope>
    <source>
        <strain evidence="2">LPB0003</strain>
    </source>
</reference>
<dbReference type="RefSeq" id="WP_065320682.1">
    <property type="nucleotide sequence ID" value="NZ_CP017477.1"/>
</dbReference>
<evidence type="ECO:0000313" key="2">
    <source>
        <dbReference type="Proteomes" id="UP000092584"/>
    </source>
</evidence>
<dbReference type="STRING" id="1774273.LPB03_16240"/>
<proteinExistence type="predicted"/>
<organism evidence="1 2">
    <name type="scientific">Polaribacter vadi</name>
    <dbReference type="NCBI Taxonomy" id="1774273"/>
    <lineage>
        <taxon>Bacteria</taxon>
        <taxon>Pseudomonadati</taxon>
        <taxon>Bacteroidota</taxon>
        <taxon>Flavobacteriia</taxon>
        <taxon>Flavobacteriales</taxon>
        <taxon>Flavobacteriaceae</taxon>
    </lineage>
</organism>
<accession>A0A1B8TNV6</accession>
<dbReference type="EMBL" id="LSFM01000027">
    <property type="protein sequence ID" value="OBY61350.1"/>
    <property type="molecule type" value="Genomic_DNA"/>
</dbReference>
<keyword evidence="2" id="KW-1185">Reference proteome</keyword>
<sequence length="500" mass="58148">MNKKLYIKIALILLTIIILYKVADIYGTRKIDAFLKSKDIAYKDVSVNFLLGNLSLKDVKYQKDSLHFKADKIALDGFSYINYLQNEEFIFSDLETDDLKISGNFLHQSKKIDTIKNEENTKAKKLPKIKIQEIDLNDIEIDVLKSDKFPLTVKNIAIEIDDFELDTILKNSIPFKYSDIKTSIVGFESQFSEVQKVKFKKLNFETDQIMVDSLEIVPLKSKDEYIYHLKQKTEEELLTLVAKEIKVDNIQLTQKDSMSFSIDNILFDDVFFNLYLDATHLQERTRIKSLYSKSLRELPFNIDVKKIDIINSEIVYEEYTKKGNDAGILVFDDLKAQIQNINNNESKVEKLTTVNIQSKFMETSPLDITWTFDINNKNDDFRIFGSLMNVSSKNMSAFIKPTTNVKIEGQIHKMYFDFEGNNNVSNGKMEMDFKNFDIQVLDDEKKKKTIISWVVNLFVKDSSKNGMVKVDVKEIERNKAKSFWNYLWISIEKGLQKSLL</sequence>